<dbReference type="EMBL" id="DRLI01000305">
    <property type="protein sequence ID" value="HHM02932.1"/>
    <property type="molecule type" value="Genomic_DNA"/>
</dbReference>
<accession>A0A7V5VFB4</accession>
<dbReference type="SUPFAM" id="SSF109854">
    <property type="entry name" value="DinB/YfiT-like putative metalloenzymes"/>
    <property type="match status" value="1"/>
</dbReference>
<evidence type="ECO:0000313" key="2">
    <source>
        <dbReference type="EMBL" id="HHM02932.1"/>
    </source>
</evidence>
<name>A0A7V5VFB4_CALAY</name>
<dbReference type="Pfam" id="PF12867">
    <property type="entry name" value="DinB_2"/>
    <property type="match status" value="1"/>
</dbReference>
<comment type="caution">
    <text evidence="2">The sequence shown here is derived from an EMBL/GenBank/DDBJ whole genome shotgun (WGS) entry which is preliminary data.</text>
</comment>
<proteinExistence type="predicted"/>
<gene>
    <name evidence="2" type="ORF">ENJ15_07935</name>
</gene>
<dbReference type="Proteomes" id="UP000885771">
    <property type="component" value="Unassembled WGS sequence"/>
</dbReference>
<dbReference type="Gene3D" id="1.20.120.450">
    <property type="entry name" value="dinb family like domain"/>
    <property type="match status" value="1"/>
</dbReference>
<sequence length="148" mass="16883">MTLNELKQLFMRDLERLGAEVSAYAGESLLWHVRGDIANSGGNLCLHLCGNLRHYVGHVLGGSDYRRDREHEFAARDIPLETLKQEIAATQREVGQTLDKLEEEQLSAVYPEKVLGYEMSTGYFLIHLYGHLNYHLGQINYHRRLTAG</sequence>
<organism evidence="2">
    <name type="scientific">Caldithrix abyssi</name>
    <dbReference type="NCBI Taxonomy" id="187145"/>
    <lineage>
        <taxon>Bacteria</taxon>
        <taxon>Pseudomonadati</taxon>
        <taxon>Calditrichota</taxon>
        <taxon>Calditrichia</taxon>
        <taxon>Calditrichales</taxon>
        <taxon>Calditrichaceae</taxon>
        <taxon>Caldithrix</taxon>
    </lineage>
</organism>
<evidence type="ECO:0000259" key="1">
    <source>
        <dbReference type="Pfam" id="PF12867"/>
    </source>
</evidence>
<protein>
    <submittedName>
        <fullName evidence="2">DinB family protein</fullName>
    </submittedName>
</protein>
<feature type="domain" description="DinB-like" evidence="1">
    <location>
        <begin position="47"/>
        <end position="139"/>
    </location>
</feature>
<dbReference type="AlphaFoldDB" id="A0A7V5VFB4"/>
<dbReference type="InterPro" id="IPR024775">
    <property type="entry name" value="DinB-like"/>
</dbReference>
<dbReference type="InterPro" id="IPR034660">
    <property type="entry name" value="DinB/YfiT-like"/>
</dbReference>
<reference evidence="2" key="1">
    <citation type="journal article" date="2020" name="mSystems">
        <title>Genome- and Community-Level Interaction Insights into Carbon Utilization and Element Cycling Functions of Hydrothermarchaeota in Hydrothermal Sediment.</title>
        <authorList>
            <person name="Zhou Z."/>
            <person name="Liu Y."/>
            <person name="Xu W."/>
            <person name="Pan J."/>
            <person name="Luo Z.H."/>
            <person name="Li M."/>
        </authorList>
    </citation>
    <scope>NUCLEOTIDE SEQUENCE [LARGE SCALE GENOMIC DNA]</scope>
    <source>
        <strain evidence="2">HyVt-460</strain>
    </source>
</reference>